<comment type="caution">
    <text evidence="1">The sequence shown here is derived from an EMBL/GenBank/DDBJ whole genome shotgun (WGS) entry which is preliminary data.</text>
</comment>
<gene>
    <name evidence="1" type="ORF">EDE15_2210</name>
</gene>
<dbReference type="EMBL" id="RSDW01000001">
    <property type="protein sequence ID" value="RSL16689.1"/>
    <property type="molecule type" value="Genomic_DNA"/>
</dbReference>
<dbReference type="Proteomes" id="UP000269669">
    <property type="component" value="Unassembled WGS sequence"/>
</dbReference>
<dbReference type="OrthoDB" id="121471at2"/>
<protein>
    <submittedName>
        <fullName evidence="1">Uncharacterized protein</fullName>
    </submittedName>
</protein>
<keyword evidence="2" id="KW-1185">Reference proteome</keyword>
<reference evidence="1 2" key="1">
    <citation type="submission" date="2018-12" db="EMBL/GenBank/DDBJ databases">
        <title>Sequencing of bacterial isolates from soil warming experiment in Harvard Forest, Massachusetts, USA.</title>
        <authorList>
            <person name="Deangelis K."/>
        </authorList>
    </citation>
    <scope>NUCLEOTIDE SEQUENCE [LARGE SCALE GENOMIC DNA]</scope>
    <source>
        <strain evidence="1 2">EB153</strain>
    </source>
</reference>
<evidence type="ECO:0000313" key="2">
    <source>
        <dbReference type="Proteomes" id="UP000269669"/>
    </source>
</evidence>
<sequence length="82" mass="9083">MTKAKKQKIEKFTEADLAGLREELMKSGLDSWQAADLISSFLAGRGYGVSTQAARKMAARIEMRGCTLPCIQEELEKLAMVM</sequence>
<proteinExistence type="predicted"/>
<dbReference type="RefSeq" id="WP_125485262.1">
    <property type="nucleotide sequence ID" value="NZ_RSDW01000001.1"/>
</dbReference>
<evidence type="ECO:0000313" key="1">
    <source>
        <dbReference type="EMBL" id="RSL16689.1"/>
    </source>
</evidence>
<name>A0A428MIN7_9BACT</name>
<organism evidence="1 2">
    <name type="scientific">Edaphobacter aggregans</name>
    <dbReference type="NCBI Taxonomy" id="570835"/>
    <lineage>
        <taxon>Bacteria</taxon>
        <taxon>Pseudomonadati</taxon>
        <taxon>Acidobacteriota</taxon>
        <taxon>Terriglobia</taxon>
        <taxon>Terriglobales</taxon>
        <taxon>Acidobacteriaceae</taxon>
        <taxon>Edaphobacter</taxon>
    </lineage>
</organism>
<accession>A0A428MIN7</accession>
<dbReference type="AlphaFoldDB" id="A0A428MIN7"/>